<dbReference type="GO" id="GO:1990281">
    <property type="term" value="C:efflux pump complex"/>
    <property type="evidence" value="ECO:0007669"/>
    <property type="project" value="TreeGrafter"/>
</dbReference>
<reference evidence="9" key="1">
    <citation type="submission" date="2016-11" db="EMBL/GenBank/DDBJ databases">
        <authorList>
            <person name="Varghese N."/>
            <person name="Submissions S."/>
        </authorList>
    </citation>
    <scope>NUCLEOTIDE SEQUENCE [LARGE SCALE GENOMIC DNA]</scope>
    <source>
        <strain evidence="9">DSM 26884</strain>
    </source>
</reference>
<dbReference type="eggNOG" id="COG0845">
    <property type="taxonomic scope" value="Bacteria"/>
</dbReference>
<dbReference type="PROSITE" id="PS51257">
    <property type="entry name" value="PROKAR_LIPOPROTEIN"/>
    <property type="match status" value="1"/>
</dbReference>
<evidence type="ECO:0000256" key="1">
    <source>
        <dbReference type="ARBA" id="ARBA00004196"/>
    </source>
</evidence>
<accession>A0A1M6CHM3</accession>
<dbReference type="Gene3D" id="1.10.287.470">
    <property type="entry name" value="Helix hairpin bin"/>
    <property type="match status" value="1"/>
</dbReference>
<protein>
    <submittedName>
        <fullName evidence="8">RND family efflux transporter, MFP subunit</fullName>
    </submittedName>
</protein>
<dbReference type="RefSeq" id="WP_025834815.1">
    <property type="nucleotide sequence ID" value="NZ_FQZN01000004.1"/>
</dbReference>
<dbReference type="Pfam" id="PF25917">
    <property type="entry name" value="BSH_RND"/>
    <property type="match status" value="1"/>
</dbReference>
<evidence type="ECO:0000259" key="7">
    <source>
        <dbReference type="Pfam" id="PF25967"/>
    </source>
</evidence>
<comment type="subcellular location">
    <subcellularLocation>
        <location evidence="1">Cell envelope</location>
    </subcellularLocation>
</comment>
<dbReference type="AlphaFoldDB" id="A0A1M6CHM3"/>
<feature type="domain" description="Multidrug resistance protein MdtA-like barrel-sandwich hybrid" evidence="5">
    <location>
        <begin position="58"/>
        <end position="179"/>
    </location>
</feature>
<dbReference type="GeneID" id="92711199"/>
<dbReference type="GO" id="GO:0015562">
    <property type="term" value="F:efflux transmembrane transporter activity"/>
    <property type="evidence" value="ECO:0007669"/>
    <property type="project" value="TreeGrafter"/>
</dbReference>
<dbReference type="Gene3D" id="2.40.420.20">
    <property type="match status" value="1"/>
</dbReference>
<evidence type="ECO:0000313" key="8">
    <source>
        <dbReference type="EMBL" id="SHI60413.1"/>
    </source>
</evidence>
<dbReference type="SUPFAM" id="SSF111369">
    <property type="entry name" value="HlyD-like secretion proteins"/>
    <property type="match status" value="1"/>
</dbReference>
<dbReference type="Pfam" id="PF25954">
    <property type="entry name" value="Beta-barrel_RND_2"/>
    <property type="match status" value="1"/>
</dbReference>
<evidence type="ECO:0000256" key="3">
    <source>
        <dbReference type="ARBA" id="ARBA00022448"/>
    </source>
</evidence>
<evidence type="ECO:0000313" key="9">
    <source>
        <dbReference type="Proteomes" id="UP000184192"/>
    </source>
</evidence>
<dbReference type="Gene3D" id="2.40.50.100">
    <property type="match status" value="1"/>
</dbReference>
<dbReference type="EMBL" id="FQZN01000004">
    <property type="protein sequence ID" value="SHI60413.1"/>
    <property type="molecule type" value="Genomic_DNA"/>
</dbReference>
<evidence type="ECO:0000259" key="5">
    <source>
        <dbReference type="Pfam" id="PF25917"/>
    </source>
</evidence>
<sequence>MNRNARLICMLTLGLILCACGGNQSQKEELLTVKTITVSTCTDETAKEFPILTQPFRTTELSFRVSGPIKQLDAYAGNHYRRGETIAEIDPRDYRIRRERAEAVYRQAKAEYERISALYEKNNLSASTYEKARAEYTSAKAAFETSVNELEDTRLAAPFNGYIGKVYAEKFQDVKASQPVVTFIDIDQLKIEAYVTQDIAYRVQPGDDVEVTLDVQPEVNLEARIAEVSKGTTQNNLSYLVTALLPNKDRRLLAGMSGKIRFDSPATKVSTEQTDNAAQPKSVYIPQRALCNRPTEGNYVWTVNPENGIVAKRNVTVNELLPQGYVSIASGLQTGETVITSGLRFLSDGMKVRIM</sequence>
<dbReference type="PANTHER" id="PTHR30469:SF20">
    <property type="entry name" value="EFFLUX RND TRANSPORTER PERIPLASMIC ADAPTOR SUBUNIT"/>
    <property type="match status" value="1"/>
</dbReference>
<evidence type="ECO:0000256" key="4">
    <source>
        <dbReference type="SAM" id="SignalP"/>
    </source>
</evidence>
<dbReference type="Proteomes" id="UP000184192">
    <property type="component" value="Unassembled WGS sequence"/>
</dbReference>
<dbReference type="NCBIfam" id="TIGR01730">
    <property type="entry name" value="RND_mfp"/>
    <property type="match status" value="1"/>
</dbReference>
<name>A0A1M6CHM3_9BACE</name>
<gene>
    <name evidence="8" type="ORF">SAMN05444350_104147</name>
</gene>
<dbReference type="InterPro" id="IPR006143">
    <property type="entry name" value="RND_pump_MFP"/>
</dbReference>
<evidence type="ECO:0000259" key="6">
    <source>
        <dbReference type="Pfam" id="PF25954"/>
    </source>
</evidence>
<dbReference type="InterPro" id="IPR058792">
    <property type="entry name" value="Beta-barrel_RND_2"/>
</dbReference>
<feature type="domain" description="CusB-like beta-barrel" evidence="6">
    <location>
        <begin position="191"/>
        <end position="264"/>
    </location>
</feature>
<evidence type="ECO:0000256" key="2">
    <source>
        <dbReference type="ARBA" id="ARBA00009477"/>
    </source>
</evidence>
<dbReference type="InterPro" id="IPR058625">
    <property type="entry name" value="MdtA-like_BSH"/>
</dbReference>
<keyword evidence="9" id="KW-1185">Reference proteome</keyword>
<feature type="domain" description="Multidrug resistance protein MdtA-like C-terminal permuted SH3" evidence="7">
    <location>
        <begin position="283"/>
        <end position="343"/>
    </location>
</feature>
<feature type="signal peptide" evidence="4">
    <location>
        <begin position="1"/>
        <end position="21"/>
    </location>
</feature>
<proteinExistence type="inferred from homology"/>
<feature type="chain" id="PRO_5009916389" evidence="4">
    <location>
        <begin position="22"/>
        <end position="355"/>
    </location>
</feature>
<dbReference type="Pfam" id="PF25967">
    <property type="entry name" value="RND-MFP_C"/>
    <property type="match status" value="1"/>
</dbReference>
<dbReference type="InterPro" id="IPR058627">
    <property type="entry name" value="MdtA-like_C"/>
</dbReference>
<keyword evidence="3" id="KW-0813">Transport</keyword>
<comment type="similarity">
    <text evidence="2">Belongs to the membrane fusion protein (MFP) (TC 8.A.1) family.</text>
</comment>
<keyword evidence="4" id="KW-0732">Signal</keyword>
<organism evidence="8 9">
    <name type="scientific">Bacteroides stercorirosoris</name>
    <dbReference type="NCBI Taxonomy" id="871324"/>
    <lineage>
        <taxon>Bacteria</taxon>
        <taxon>Pseudomonadati</taxon>
        <taxon>Bacteroidota</taxon>
        <taxon>Bacteroidia</taxon>
        <taxon>Bacteroidales</taxon>
        <taxon>Bacteroidaceae</taxon>
        <taxon>Bacteroides</taxon>
    </lineage>
</organism>
<dbReference type="Gene3D" id="2.40.30.170">
    <property type="match status" value="1"/>
</dbReference>
<dbReference type="PANTHER" id="PTHR30469">
    <property type="entry name" value="MULTIDRUG RESISTANCE PROTEIN MDTA"/>
    <property type="match status" value="1"/>
</dbReference>